<dbReference type="InterPro" id="IPR044851">
    <property type="entry name" value="Wax_synthase"/>
</dbReference>
<feature type="transmembrane region" description="Helical" evidence="9">
    <location>
        <begin position="396"/>
        <end position="416"/>
    </location>
</feature>
<feature type="transmembrane region" description="Helical" evidence="9">
    <location>
        <begin position="1077"/>
        <end position="1097"/>
    </location>
</feature>
<feature type="transmembrane region" description="Helical" evidence="9">
    <location>
        <begin position="1761"/>
        <end position="1781"/>
    </location>
</feature>
<feature type="transmembrane region" description="Helical" evidence="9">
    <location>
        <begin position="35"/>
        <end position="53"/>
    </location>
</feature>
<feature type="domain" description="Wax synthase" evidence="10">
    <location>
        <begin position="1651"/>
        <end position="1737"/>
    </location>
</feature>
<feature type="transmembrane region" description="Helical" evidence="9">
    <location>
        <begin position="1212"/>
        <end position="1229"/>
    </location>
</feature>
<feature type="domain" description="Wax synthase" evidence="10">
    <location>
        <begin position="967"/>
        <end position="1053"/>
    </location>
</feature>
<feature type="domain" description="Wax synthase" evidence="10">
    <location>
        <begin position="1359"/>
        <end position="1445"/>
    </location>
</feature>
<dbReference type="GO" id="GO:0016020">
    <property type="term" value="C:membrane"/>
    <property type="evidence" value="ECO:0007669"/>
    <property type="project" value="UniProtKB-SubCell"/>
</dbReference>
<evidence type="ECO:0000256" key="8">
    <source>
        <dbReference type="ARBA" id="ARBA00023315"/>
    </source>
</evidence>
<evidence type="ECO:0000256" key="7">
    <source>
        <dbReference type="ARBA" id="ARBA00023136"/>
    </source>
</evidence>
<dbReference type="GO" id="GO:0006629">
    <property type="term" value="P:lipid metabolic process"/>
    <property type="evidence" value="ECO:0007669"/>
    <property type="project" value="UniProtKB-KW"/>
</dbReference>
<feature type="transmembrane region" description="Helical" evidence="9">
    <location>
        <begin position="1501"/>
        <end position="1520"/>
    </location>
</feature>
<feature type="transmembrane region" description="Helical" evidence="9">
    <location>
        <begin position="877"/>
        <end position="894"/>
    </location>
</feature>
<feature type="transmembrane region" description="Helical" evidence="9">
    <location>
        <begin position="1328"/>
        <end position="1350"/>
    </location>
</feature>
<dbReference type="InterPro" id="IPR032805">
    <property type="entry name" value="Wax_synthase_dom"/>
</dbReference>
<evidence type="ECO:0000256" key="6">
    <source>
        <dbReference type="ARBA" id="ARBA00023098"/>
    </source>
</evidence>
<feature type="transmembrane region" description="Helical" evidence="9">
    <location>
        <begin position="269"/>
        <end position="291"/>
    </location>
</feature>
<comment type="subcellular location">
    <subcellularLocation>
        <location evidence="1">Membrane</location>
        <topology evidence="1">Multi-pass membrane protein</topology>
    </subcellularLocation>
</comment>
<dbReference type="Pfam" id="PF13813">
    <property type="entry name" value="MBOAT_2"/>
    <property type="match status" value="5"/>
</dbReference>
<feature type="transmembrane region" description="Helical" evidence="9">
    <location>
        <begin position="1699"/>
        <end position="1720"/>
    </location>
</feature>
<evidence type="ECO:0000256" key="4">
    <source>
        <dbReference type="ARBA" id="ARBA00022692"/>
    </source>
</evidence>
<keyword evidence="6" id="KW-0443">Lipid metabolism</keyword>
<feature type="domain" description="Wax synthase" evidence="10">
    <location>
        <begin position="541"/>
        <end position="628"/>
    </location>
</feature>
<feature type="transmembrane region" description="Helical" evidence="9">
    <location>
        <begin position="821"/>
        <end position="839"/>
    </location>
</feature>
<evidence type="ECO:0000313" key="12">
    <source>
        <dbReference type="Proteomes" id="UP000525078"/>
    </source>
</evidence>
<feature type="transmembrane region" description="Helical" evidence="9">
    <location>
        <begin position="1440"/>
        <end position="1457"/>
    </location>
</feature>
<feature type="transmembrane region" description="Helical" evidence="9">
    <location>
        <begin position="1236"/>
        <end position="1257"/>
    </location>
</feature>
<feature type="transmembrane region" description="Helical" evidence="9">
    <location>
        <begin position="1015"/>
        <end position="1036"/>
    </location>
</feature>
<feature type="transmembrane region" description="Helical" evidence="9">
    <location>
        <begin position="794"/>
        <end position="815"/>
    </location>
</feature>
<organism evidence="11 12">
    <name type="scientific">Cannabis sativa</name>
    <name type="common">Hemp</name>
    <name type="synonym">Marijuana</name>
    <dbReference type="NCBI Taxonomy" id="3483"/>
    <lineage>
        <taxon>Eukaryota</taxon>
        <taxon>Viridiplantae</taxon>
        <taxon>Streptophyta</taxon>
        <taxon>Embryophyta</taxon>
        <taxon>Tracheophyta</taxon>
        <taxon>Spermatophyta</taxon>
        <taxon>Magnoliopsida</taxon>
        <taxon>eudicotyledons</taxon>
        <taxon>Gunneridae</taxon>
        <taxon>Pentapetalae</taxon>
        <taxon>rosids</taxon>
        <taxon>fabids</taxon>
        <taxon>Rosales</taxon>
        <taxon>Cannabaceae</taxon>
        <taxon>Cannabis</taxon>
    </lineage>
</organism>
<gene>
    <name evidence="11" type="ORF">F8388_027299</name>
</gene>
<feature type="transmembrane region" description="Helical" evidence="9">
    <location>
        <begin position="623"/>
        <end position="640"/>
    </location>
</feature>
<evidence type="ECO:0000256" key="9">
    <source>
        <dbReference type="SAM" id="Phobius"/>
    </source>
</evidence>
<feature type="transmembrane region" description="Helical" evidence="9">
    <location>
        <begin position="936"/>
        <end position="958"/>
    </location>
</feature>
<evidence type="ECO:0000259" key="10">
    <source>
        <dbReference type="Pfam" id="PF13813"/>
    </source>
</evidence>
<feature type="transmembrane region" description="Helical" evidence="9">
    <location>
        <begin position="846"/>
        <end position="865"/>
    </location>
</feature>
<feature type="transmembrane region" description="Helical" evidence="9">
    <location>
        <begin position="508"/>
        <end position="532"/>
    </location>
</feature>
<keyword evidence="7 9" id="KW-0472">Membrane</keyword>
<feature type="transmembrane region" description="Helical" evidence="9">
    <location>
        <begin position="1407"/>
        <end position="1428"/>
    </location>
</feature>
<dbReference type="GO" id="GO:0008374">
    <property type="term" value="F:O-acyltransferase activity"/>
    <property type="evidence" value="ECO:0007669"/>
    <property type="project" value="InterPro"/>
</dbReference>
<evidence type="ECO:0000256" key="5">
    <source>
        <dbReference type="ARBA" id="ARBA00022989"/>
    </source>
</evidence>
<dbReference type="PANTHER" id="PTHR31595:SF38">
    <property type="entry name" value="MBOAT (MEMBRANE BOUND O-ACYL TRANSFERASE) FAMILY PROTEIN"/>
    <property type="match status" value="1"/>
</dbReference>
<evidence type="ECO:0000256" key="3">
    <source>
        <dbReference type="ARBA" id="ARBA00022679"/>
    </source>
</evidence>
<comment type="caution">
    <text evidence="11">The sequence shown here is derived from an EMBL/GenBank/DDBJ whole genome shotgun (WGS) entry which is preliminary data.</text>
</comment>
<feature type="transmembrane region" description="Helical" evidence="9">
    <location>
        <begin position="652"/>
        <end position="678"/>
    </location>
</feature>
<feature type="transmembrane region" description="Helical" evidence="9">
    <location>
        <begin position="369"/>
        <end position="389"/>
    </location>
</feature>
<feature type="transmembrane region" description="Helical" evidence="9">
    <location>
        <begin position="1732"/>
        <end position="1749"/>
    </location>
</feature>
<dbReference type="Proteomes" id="UP000525078">
    <property type="component" value="Unassembled WGS sequence"/>
</dbReference>
<accession>A0A7J6FPJ0</accession>
<feature type="transmembrane region" description="Helical" evidence="9">
    <location>
        <begin position="60"/>
        <end position="79"/>
    </location>
</feature>
<keyword evidence="8" id="KW-0012">Acyltransferase</keyword>
<feature type="transmembrane region" description="Helical" evidence="9">
    <location>
        <begin position="148"/>
        <end position="172"/>
    </location>
</feature>
<keyword evidence="5 9" id="KW-1133">Transmembrane helix</keyword>
<feature type="transmembrane region" description="Helical" evidence="9">
    <location>
        <begin position="7"/>
        <end position="29"/>
    </location>
</feature>
<feature type="domain" description="Wax synthase" evidence="10">
    <location>
        <begin position="181"/>
        <end position="243"/>
    </location>
</feature>
<evidence type="ECO:0000256" key="1">
    <source>
        <dbReference type="ARBA" id="ARBA00004141"/>
    </source>
</evidence>
<keyword evidence="3" id="KW-0808">Transferase</keyword>
<feature type="transmembrane region" description="Helical" evidence="9">
    <location>
        <begin position="422"/>
        <end position="440"/>
    </location>
</feature>
<comment type="similarity">
    <text evidence="2">Belongs to the wax synthase family.</text>
</comment>
<name>A0A7J6FPJ0_CANSA</name>
<sequence length="1863" mass="209437">MEGEINNLVMVCITVVASLCYCHTIGNIITPGTTRLIPILPVILVFLVLPLNLRTILLGGPISFFVAWLANFKLLLFAYGKGPLSSNNPLLPLPLSRFIALASFPIKIQDDPINKQKKSLTNYAIKALIFSTIIPVQKNKSYIIYPKVFLSLHFIYIYTFLEIMLATVAALVRATLGVELEPHFEEPYLSTSLQDFWGRRWNLMASDSLRSTVYIPVRTIMSRWIGRKWAPVPAIKAYVGSNVVFRCAWNLLLAAEIAVKKAINRKWRLPPLVTGSMALAFVMSTVLWLFMPDLMRLEIDYVGEKSTIEVVESNLPTPSPAVVFLKNVNVFQKTTQFGQIFLEREIENRIKAEVTREKILMEGEINNLVVVWITAVSSLCYCHTIGNIFTPGTTRLIAILPVILIFLVLPLNLRTISLRVPILFFVAWLANFKLLLFAYGKGPLSSNNPLLPLPLSRFIPLASFPIKIQDDPIINKQKKSLTNYAIKALILSTIIPIQQNKSSIHPNVFLFFYCIYNYIILEIIVATVAALVRAALGVELEPNFEEPYLSTSLQDFWGRRWNLIASDSLRSTVYIPVRTMMSRWIGRKWAPVPAVIPTFMVSGIIHEFIFYNMRRSKPPTWEVTLFFVVHGMCLAAEIAVKKAVNRKWRLPPVVSGSLAVAFVMTTKLWLFMPALMALEADVNAHREMIEFVKSIKSSNPGSGPDHSLGLDPSPDLIGSNLSPGLGSGPSLGLDSGLGLGLDPSLSSSLEFGPGSEPKSRVRVQCPRSGFGFGFGSLTGSLEEKISMEGEINNLVMVWITVVASLYYCHTIGNIITPGTTRLIPILPVILVFLVLPLNLRTIFLGGPISFFVAWLANFKLLLFVYGKGPLSSNNPLLPLPLSHFITLASFPIKILNNPINKQKKSLTNYAIKALIFSTIIPVQQNKSYIIYPKVFLSIYFIYIYTFLEIMLATVAALVRAALGVELEPHFEEPYLSTSLQDFWGRRWNLMASDSLRSTVYIPVRTVMSRWIGRKWAPVPAVIPTFMVSGIIHEFIFYNLGRSKPRWEVTLFFVVHGICLAAEIAVKKAINRKWRLPPLVTGSMALAFVMSTVLWLFMPDLIRLEVDVKAHREMIGFLDTIKIKKRDEDRKQFQSKILKFYLESLDEGSNELDKKKSREFRIKNESSILINENVKKQDHFNQQYVGEKSTIEVVESNLPTPSPAVVFLENVNGTARLIAILPVILIFLVLPLNLRTIILGGPISFFVAWLANFKLLLFAYGKGPLSSNPLPLPLSRFIPLASFPIKIQDDPLKKQKKSLTNYAIKALIFSTIIPVQQNKSYSIHPKVFMSLYFIYIYIFLEIIQAAVAALVRAALGAELEPHFDEPYLSTSLQDFWGRRWNLMASDSLRSTVYIPVRNIMSRWIGRKWAPVPAVIPTFMMSGIIHEFIFYSMRRSKPTWEVTLLFVVHGMCLAAEIAVKKAVNRKWRLPPLVSGSLAVAFLMTTALWLFMPALMRLEVDVKAYSTTRLIPILPVILVFLVLPLNLRTIFLGGPISFFVAWLANFKLLLFAYGKGPLSSNNPLLPLPLSHFITLASFPIKILDNPINKQKKSLTNYAIKALILSTIIPIQQNKSSIHPNVFLFLYSIYMYIALEIILATVAASVRAALCVELEPQFEEPYLSTSLQDFWGRRWNLMASAILRATVYVPVRTVTSRWIGRKWAPVPAVIAAFLVSGIMHELIFYNIGRLKPTWEVTWFFALHGICLAAEVSVKKAVNEKWRLPPLVSGFLAVAFVMATGLWLFLPALMRLEADVMAYREMIALDITDSQYVLSAENTLLAGLRYESCTIENTEDISSRGDEENDVCTNCCAAGVVADDVSSAGMFI</sequence>
<feature type="transmembrane region" description="Helical" evidence="9">
    <location>
        <begin position="1469"/>
        <end position="1489"/>
    </location>
</feature>
<dbReference type="EMBL" id="JAATIP010000105">
    <property type="protein sequence ID" value="KAF4372626.1"/>
    <property type="molecule type" value="Genomic_DNA"/>
</dbReference>
<proteinExistence type="inferred from homology"/>
<feature type="transmembrane region" description="Helical" evidence="9">
    <location>
        <begin position="589"/>
        <end position="611"/>
    </location>
</feature>
<feature type="transmembrane region" description="Helical" evidence="9">
    <location>
        <begin position="1527"/>
        <end position="1550"/>
    </location>
</feature>
<keyword evidence="4 9" id="KW-0812">Transmembrane</keyword>
<dbReference type="PANTHER" id="PTHR31595">
    <property type="entry name" value="LONG-CHAIN-ALCOHOL O-FATTY-ACYLTRANSFERASE 3-RELATED"/>
    <property type="match status" value="1"/>
</dbReference>
<protein>
    <recommendedName>
        <fullName evidence="10">Wax synthase domain-containing protein</fullName>
    </recommendedName>
</protein>
<evidence type="ECO:0000313" key="11">
    <source>
        <dbReference type="EMBL" id="KAF4372626.1"/>
    </source>
</evidence>
<reference evidence="11 12" key="1">
    <citation type="journal article" date="2020" name="bioRxiv">
        <title>Sequence and annotation of 42 cannabis genomes reveals extensive copy number variation in cannabinoid synthesis and pathogen resistance genes.</title>
        <authorList>
            <person name="Mckernan K.J."/>
            <person name="Helbert Y."/>
            <person name="Kane L.T."/>
            <person name="Ebling H."/>
            <person name="Zhang L."/>
            <person name="Liu B."/>
            <person name="Eaton Z."/>
            <person name="Mclaughlin S."/>
            <person name="Kingan S."/>
            <person name="Baybayan P."/>
            <person name="Concepcion G."/>
            <person name="Jordan M."/>
            <person name="Riva A."/>
            <person name="Barbazuk W."/>
            <person name="Harkins T."/>
        </authorList>
    </citation>
    <scope>NUCLEOTIDE SEQUENCE [LARGE SCALE GENOMIC DNA]</scope>
    <source>
        <strain evidence="12">cv. Jamaican Lion 4</strain>
        <tissue evidence="11">Leaf</tissue>
    </source>
</reference>
<evidence type="ECO:0000256" key="2">
    <source>
        <dbReference type="ARBA" id="ARBA00007282"/>
    </source>
</evidence>
<feature type="transmembrane region" description="Helical" evidence="9">
    <location>
        <begin position="1618"/>
        <end position="1646"/>
    </location>
</feature>